<feature type="binding site" evidence="5">
    <location>
        <position position="197"/>
    </location>
    <ligand>
        <name>S-adenosyl-L-methionine</name>
        <dbReference type="ChEBI" id="CHEBI:59789"/>
    </ligand>
</feature>
<dbReference type="Gene3D" id="3.40.50.150">
    <property type="entry name" value="Vaccinia Virus protein VP39"/>
    <property type="match status" value="1"/>
</dbReference>
<feature type="region of interest" description="Disordered" evidence="6">
    <location>
        <begin position="614"/>
        <end position="649"/>
    </location>
</feature>
<evidence type="ECO:0000313" key="8">
    <source>
        <dbReference type="EMBL" id="KAK8891509.1"/>
    </source>
</evidence>
<dbReference type="Pfam" id="PF01189">
    <property type="entry name" value="Methyltr_RsmB-F"/>
    <property type="match status" value="1"/>
</dbReference>
<dbReference type="PROSITE" id="PS51686">
    <property type="entry name" value="SAM_MT_RSMB_NOP"/>
    <property type="match status" value="1"/>
</dbReference>
<proteinExistence type="inferred from homology"/>
<dbReference type="InterPro" id="IPR029063">
    <property type="entry name" value="SAM-dependent_MTases_sf"/>
</dbReference>
<keyword evidence="1 5" id="KW-0489">Methyltransferase</keyword>
<dbReference type="EMBL" id="JAPFFF010000004">
    <property type="protein sequence ID" value="KAK8891509.1"/>
    <property type="molecule type" value="Genomic_DNA"/>
</dbReference>
<comment type="similarity">
    <text evidence="5">Belongs to the class I-like SAM-binding methyltransferase superfamily. RsmB/NOP family.</text>
</comment>
<dbReference type="SUPFAM" id="SSF53335">
    <property type="entry name" value="S-adenosyl-L-methionine-dependent methyltransferases"/>
    <property type="match status" value="1"/>
</dbReference>
<evidence type="ECO:0000256" key="2">
    <source>
        <dbReference type="ARBA" id="ARBA00022679"/>
    </source>
</evidence>
<keyword evidence="2 5" id="KW-0808">Transferase</keyword>
<feature type="compositionally biased region" description="Basic and acidic residues" evidence="6">
    <location>
        <begin position="614"/>
        <end position="623"/>
    </location>
</feature>
<feature type="compositionally biased region" description="Acidic residues" evidence="6">
    <location>
        <begin position="624"/>
        <end position="649"/>
    </location>
</feature>
<dbReference type="Pfam" id="PF25376">
    <property type="entry name" value="Pre-PUA_NSUN2"/>
    <property type="match status" value="1"/>
</dbReference>
<organism evidence="8 9">
    <name type="scientific">Tritrichomonas musculus</name>
    <dbReference type="NCBI Taxonomy" id="1915356"/>
    <lineage>
        <taxon>Eukaryota</taxon>
        <taxon>Metamonada</taxon>
        <taxon>Parabasalia</taxon>
        <taxon>Tritrichomonadida</taxon>
        <taxon>Tritrichomonadidae</taxon>
        <taxon>Tritrichomonas</taxon>
    </lineage>
</organism>
<evidence type="ECO:0000256" key="4">
    <source>
        <dbReference type="ARBA" id="ARBA00022884"/>
    </source>
</evidence>
<dbReference type="InterPro" id="IPR049560">
    <property type="entry name" value="MeTrfase_RsmB-F_NOP2_cat"/>
</dbReference>
<name>A0ABR2KK60_9EUKA</name>
<evidence type="ECO:0000256" key="6">
    <source>
        <dbReference type="SAM" id="MobiDB-lite"/>
    </source>
</evidence>
<comment type="caution">
    <text evidence="5">Lacks conserved residue(s) required for the propagation of feature annotation.</text>
</comment>
<dbReference type="InterPro" id="IPR001678">
    <property type="entry name" value="MeTrfase_RsmB-F_NOP2_dom"/>
</dbReference>
<feature type="active site" description="Nucleophile" evidence="5">
    <location>
        <position position="294"/>
    </location>
</feature>
<gene>
    <name evidence="8" type="ORF">M9Y10_028719</name>
</gene>
<dbReference type="PANTHER" id="PTHR22808">
    <property type="entry name" value="NCL1 YEAST -RELATED NOL1/NOP2/FMU SUN DOMAIN-CONTAINING"/>
    <property type="match status" value="1"/>
</dbReference>
<dbReference type="PANTHER" id="PTHR22808:SF1">
    <property type="entry name" value="RNA CYTOSINE-C(5)-METHYLTRANSFERASE NSUN2-RELATED"/>
    <property type="match status" value="1"/>
</dbReference>
<evidence type="ECO:0000259" key="7">
    <source>
        <dbReference type="PROSITE" id="PS51686"/>
    </source>
</evidence>
<keyword evidence="9" id="KW-1185">Reference proteome</keyword>
<feature type="binding site" evidence="5">
    <location>
        <position position="241"/>
    </location>
    <ligand>
        <name>S-adenosyl-L-methionine</name>
        <dbReference type="ChEBI" id="CHEBI:59789"/>
    </ligand>
</feature>
<feature type="binding site" evidence="5">
    <location>
        <begin position="172"/>
        <end position="178"/>
    </location>
    <ligand>
        <name>S-adenosyl-L-methionine</name>
        <dbReference type="ChEBI" id="CHEBI:59789"/>
    </ligand>
</feature>
<dbReference type="PRINTS" id="PR02008">
    <property type="entry name" value="RCMTFAMILY"/>
</dbReference>
<reference evidence="8 9" key="1">
    <citation type="submission" date="2024-04" db="EMBL/GenBank/DDBJ databases">
        <title>Tritrichomonas musculus Genome.</title>
        <authorList>
            <person name="Alves-Ferreira E."/>
            <person name="Grigg M."/>
            <person name="Lorenzi H."/>
            <person name="Galac M."/>
        </authorList>
    </citation>
    <scope>NUCLEOTIDE SEQUENCE [LARGE SCALE GENOMIC DNA]</scope>
    <source>
        <strain evidence="8 9">EAF2021</strain>
    </source>
</reference>
<feature type="domain" description="SAM-dependent MTase RsmB/NOP-type" evidence="7">
    <location>
        <begin position="59"/>
        <end position="402"/>
    </location>
</feature>
<feature type="region of interest" description="Disordered" evidence="6">
    <location>
        <begin position="1"/>
        <end position="27"/>
    </location>
</feature>
<dbReference type="Proteomes" id="UP001470230">
    <property type="component" value="Unassembled WGS sequence"/>
</dbReference>
<feature type="compositionally biased region" description="Basic residues" evidence="6">
    <location>
        <begin position="1"/>
        <end position="11"/>
    </location>
</feature>
<feature type="compositionally biased region" description="Basic and acidic residues" evidence="6">
    <location>
        <begin position="12"/>
        <end position="22"/>
    </location>
</feature>
<sequence>MGKNKQRKQKKGASDNDGEKAPRQRGQSIEVGDFNDTFVNYYRSILTPNTLTEEEFQKMLDVYRTTLPMVFRLSTNFPQYSDIEKEMNEFFEKIKNENVDIVEYKYFPIKNGRIFKISLDKALLRRDPRFRPFRDWINLQTDLGRSHRQEFVSMIPTYFLDVQPHDAVLDMCAAPGSKTAQIVECLDPEEGLVFANDIDIPRCRNLVHNLQKIGTQNVLVTSQKAQFFVSEDFQFDKVLCDVLCTGDGTLRKNPAAGKNWTPKRGADLHGTQRAILKRGLELTKAGGYCVYSTCSMNPIENEAVVNSVLLETNGAVEIVDCSDKFPELKRHKGMTEWRVYDVTNNQLGDVYEKIEDVPAEKKEKNNSTMFCQPQVPNLSCCMRFFPQDDDSGGFFVTLLHKIKDFDRISRVQSTPQQPLREAPYINMTQGNTTVLETIKSIFELDEKFPYEQLFVRDEKTVHNISYIGRKVAELINKHGSAKFYTVSCGSPIFTWRNFSKGTPHPYPAVESVPIIMKYAHKRLFKVKPCELKLLLQAGHTGVKFTDLSEETFLQMKDVDSTGALFYIPDTPFAYGGMTFAASCTLYLRKDLLPVELKNLLLAYPELADKEEIEKIEQEVQKEDDKDENDEKEDDGVKEDNNEKEDDDEN</sequence>
<evidence type="ECO:0000256" key="5">
    <source>
        <dbReference type="PROSITE-ProRule" id="PRU01023"/>
    </source>
</evidence>
<keyword evidence="4 5" id="KW-0694">RNA-binding</keyword>
<dbReference type="InterPro" id="IPR057285">
    <property type="entry name" value="Pre-PUA_NSUN2"/>
</dbReference>
<evidence type="ECO:0000256" key="3">
    <source>
        <dbReference type="ARBA" id="ARBA00022691"/>
    </source>
</evidence>
<dbReference type="InterPro" id="IPR023267">
    <property type="entry name" value="RCMT"/>
</dbReference>
<evidence type="ECO:0000313" key="9">
    <source>
        <dbReference type="Proteomes" id="UP001470230"/>
    </source>
</evidence>
<comment type="caution">
    <text evidence="8">The sequence shown here is derived from an EMBL/GenBank/DDBJ whole genome shotgun (WGS) entry which is preliminary data.</text>
</comment>
<keyword evidence="3 5" id="KW-0949">S-adenosyl-L-methionine</keyword>
<accession>A0ABR2KK60</accession>
<protein>
    <recommendedName>
        <fullName evidence="7">SAM-dependent MTase RsmB/NOP-type domain-containing protein</fullName>
    </recommendedName>
</protein>
<evidence type="ECO:0000256" key="1">
    <source>
        <dbReference type="ARBA" id="ARBA00022603"/>
    </source>
</evidence>